<name>A0A068VL93_COFCA</name>
<dbReference type="Proteomes" id="UP000295252">
    <property type="component" value="Unassembled WGS sequence"/>
</dbReference>
<dbReference type="OrthoDB" id="2095648at2759"/>
<dbReference type="InParanoid" id="A0A068VL93"/>
<dbReference type="PANTHER" id="PTHR38926">
    <property type="entry name" value="F-BOX DOMAIN CONTAINING PROTEIN, EXPRESSED"/>
    <property type="match status" value="1"/>
</dbReference>
<dbReference type="PANTHER" id="PTHR38926:SF2">
    <property type="entry name" value="F-BOX_LRR-REPEAT PROTEIN 21-RELATED"/>
    <property type="match status" value="1"/>
</dbReference>
<organism evidence="2 3">
    <name type="scientific">Coffea canephora</name>
    <name type="common">Robusta coffee</name>
    <dbReference type="NCBI Taxonomy" id="49390"/>
    <lineage>
        <taxon>Eukaryota</taxon>
        <taxon>Viridiplantae</taxon>
        <taxon>Streptophyta</taxon>
        <taxon>Embryophyta</taxon>
        <taxon>Tracheophyta</taxon>
        <taxon>Spermatophyta</taxon>
        <taxon>Magnoliopsida</taxon>
        <taxon>eudicotyledons</taxon>
        <taxon>Gunneridae</taxon>
        <taxon>Pentapetalae</taxon>
        <taxon>asterids</taxon>
        <taxon>lamiids</taxon>
        <taxon>Gentianales</taxon>
        <taxon>Rubiaceae</taxon>
        <taxon>Ixoroideae</taxon>
        <taxon>Gardenieae complex</taxon>
        <taxon>Bertiereae - Coffeeae clade</taxon>
        <taxon>Coffeeae</taxon>
        <taxon>Coffea</taxon>
    </lineage>
</organism>
<dbReference type="CDD" id="cd22164">
    <property type="entry name" value="F-box_AtSKIP19-like"/>
    <property type="match status" value="1"/>
</dbReference>
<dbReference type="InterPro" id="IPR001611">
    <property type="entry name" value="Leu-rich_rpt"/>
</dbReference>
<dbReference type="InterPro" id="IPR001810">
    <property type="entry name" value="F-box_dom"/>
</dbReference>
<dbReference type="SUPFAM" id="SSF52047">
    <property type="entry name" value="RNI-like"/>
    <property type="match status" value="1"/>
</dbReference>
<gene>
    <name evidence="2" type="ORF">GSCOC_T00007723001</name>
</gene>
<dbReference type="SUPFAM" id="SSF81383">
    <property type="entry name" value="F-box domain"/>
    <property type="match status" value="1"/>
</dbReference>
<dbReference type="Pfam" id="PF13516">
    <property type="entry name" value="LRR_6"/>
    <property type="match status" value="2"/>
</dbReference>
<dbReference type="FunCoup" id="A0A068VL93">
    <property type="interactions" value="952"/>
</dbReference>
<evidence type="ECO:0000313" key="2">
    <source>
        <dbReference type="EMBL" id="CDP20448.1"/>
    </source>
</evidence>
<dbReference type="SMART" id="SM00256">
    <property type="entry name" value="FBOX"/>
    <property type="match status" value="1"/>
</dbReference>
<dbReference type="InterPro" id="IPR055411">
    <property type="entry name" value="LRR_FXL15/At3g58940/PEG3-like"/>
</dbReference>
<dbReference type="Gramene" id="CDP20448">
    <property type="protein sequence ID" value="CDP20448"/>
    <property type="gene ID" value="GSCOC_T00007723001"/>
</dbReference>
<evidence type="ECO:0000259" key="1">
    <source>
        <dbReference type="PROSITE" id="PS50181"/>
    </source>
</evidence>
<dbReference type="InterPro" id="IPR032675">
    <property type="entry name" value="LRR_dom_sf"/>
</dbReference>
<proteinExistence type="predicted"/>
<keyword evidence="3" id="KW-1185">Reference proteome</keyword>
<evidence type="ECO:0000313" key="3">
    <source>
        <dbReference type="Proteomes" id="UP000295252"/>
    </source>
</evidence>
<dbReference type="InterPro" id="IPR036047">
    <property type="entry name" value="F-box-like_dom_sf"/>
</dbReference>
<dbReference type="PROSITE" id="PS50181">
    <property type="entry name" value="FBOX"/>
    <property type="match status" value="1"/>
</dbReference>
<dbReference type="PhylomeDB" id="A0A068VL93"/>
<dbReference type="OMA" id="WRTIDIR"/>
<dbReference type="STRING" id="49390.A0A068VL93"/>
<reference evidence="3" key="1">
    <citation type="journal article" date="2014" name="Science">
        <title>The coffee genome provides insight into the convergent evolution of caffeine biosynthesis.</title>
        <authorList>
            <person name="Denoeud F."/>
            <person name="Carretero-Paulet L."/>
            <person name="Dereeper A."/>
            <person name="Droc G."/>
            <person name="Guyot R."/>
            <person name="Pietrella M."/>
            <person name="Zheng C."/>
            <person name="Alberti A."/>
            <person name="Anthony F."/>
            <person name="Aprea G."/>
            <person name="Aury J.M."/>
            <person name="Bento P."/>
            <person name="Bernard M."/>
            <person name="Bocs S."/>
            <person name="Campa C."/>
            <person name="Cenci A."/>
            <person name="Combes M.C."/>
            <person name="Crouzillat D."/>
            <person name="Da Silva C."/>
            <person name="Daddiego L."/>
            <person name="De Bellis F."/>
            <person name="Dussert S."/>
            <person name="Garsmeur O."/>
            <person name="Gayraud T."/>
            <person name="Guignon V."/>
            <person name="Jahn K."/>
            <person name="Jamilloux V."/>
            <person name="Joet T."/>
            <person name="Labadie K."/>
            <person name="Lan T."/>
            <person name="Leclercq J."/>
            <person name="Lepelley M."/>
            <person name="Leroy T."/>
            <person name="Li L.T."/>
            <person name="Librado P."/>
            <person name="Lopez L."/>
            <person name="Munoz A."/>
            <person name="Noel B."/>
            <person name="Pallavicini A."/>
            <person name="Perrotta G."/>
            <person name="Poncet V."/>
            <person name="Pot D."/>
            <person name="Priyono X."/>
            <person name="Rigoreau M."/>
            <person name="Rouard M."/>
            <person name="Rozas J."/>
            <person name="Tranchant-Dubreuil C."/>
            <person name="VanBuren R."/>
            <person name="Zhang Q."/>
            <person name="Andrade A.C."/>
            <person name="Argout X."/>
            <person name="Bertrand B."/>
            <person name="de Kochko A."/>
            <person name="Graziosi G."/>
            <person name="Henry R.J."/>
            <person name="Jayarama X."/>
            <person name="Ming R."/>
            <person name="Nagai C."/>
            <person name="Rounsley S."/>
            <person name="Sankoff D."/>
            <person name="Giuliano G."/>
            <person name="Albert V.A."/>
            <person name="Wincker P."/>
            <person name="Lashermes P."/>
        </authorList>
    </citation>
    <scope>NUCLEOTIDE SEQUENCE [LARGE SCALE GENOMIC DNA]</scope>
    <source>
        <strain evidence="3">cv. DH200-94</strain>
    </source>
</reference>
<accession>A0A068VL93</accession>
<dbReference type="AlphaFoldDB" id="A0A068VL93"/>
<dbReference type="Gene3D" id="1.20.1280.50">
    <property type="match status" value="1"/>
</dbReference>
<feature type="domain" description="F-box" evidence="1">
    <location>
        <begin position="11"/>
        <end position="58"/>
    </location>
</feature>
<dbReference type="Pfam" id="PF12937">
    <property type="entry name" value="F-box-like"/>
    <property type="match status" value="1"/>
</dbReference>
<protein>
    <submittedName>
        <fullName evidence="2">DH200=94 genomic scaffold, scaffold_1212</fullName>
    </submittedName>
</protein>
<dbReference type="Pfam" id="PF24758">
    <property type="entry name" value="LRR_At5g56370"/>
    <property type="match status" value="1"/>
</dbReference>
<sequence>MGSIPPASTPPPPWVELPPEITTIILQKLGTIEILTTVQLVCKTWRDLCVDPAMWRIIDLRNDMRNDGSLLDSAYDLEKICRHAVDRSQGQLIDINIEFFGTDDLLCYISHRSGQLRRLRLVFCYHLSGEALSKAVKKMPYLEELQLYYTRITKEAIEAVGHSCPHLKCFRLNSQGFRRPQIECDEEALAVAENMPSLCHLQLFGNKMTNEGLKAILDGCHHLESLDLRHCFNLCLEGSLERRCSQQIKELKRPHDSTEDYEFECHIEDFESSDEDYSFRFSDIDHMSLDDDYYEFSDLDDEYFDYADLMFELHTSFSVPLVSVLRMEI</sequence>
<dbReference type="Gene3D" id="3.80.10.10">
    <property type="entry name" value="Ribonuclease Inhibitor"/>
    <property type="match status" value="1"/>
</dbReference>
<dbReference type="EMBL" id="HG740296">
    <property type="protein sequence ID" value="CDP20448.1"/>
    <property type="molecule type" value="Genomic_DNA"/>
</dbReference>